<proteinExistence type="predicted"/>
<dbReference type="OrthoDB" id="8062037at2759"/>
<evidence type="ECO:0000313" key="4">
    <source>
        <dbReference type="Proteomes" id="UP000093561"/>
    </source>
</evidence>
<protein>
    <submittedName>
        <fullName evidence="6">TPM domain-containing protein</fullName>
    </submittedName>
</protein>
<feature type="transmembrane region" description="Helical" evidence="1">
    <location>
        <begin position="231"/>
        <end position="253"/>
    </location>
</feature>
<feature type="chain" id="PRO_5018143118" evidence="2">
    <location>
        <begin position="23"/>
        <end position="271"/>
    </location>
</feature>
<organism evidence="3 5">
    <name type="scientific">Wuchereria bancrofti</name>
    <dbReference type="NCBI Taxonomy" id="6293"/>
    <lineage>
        <taxon>Eukaryota</taxon>
        <taxon>Metazoa</taxon>
        <taxon>Ecdysozoa</taxon>
        <taxon>Nematoda</taxon>
        <taxon>Chromadorea</taxon>
        <taxon>Rhabditida</taxon>
        <taxon>Spirurina</taxon>
        <taxon>Spiruromorpha</taxon>
        <taxon>Filarioidea</taxon>
        <taxon>Onchocercidae</taxon>
        <taxon>Wuchereria</taxon>
    </lineage>
</organism>
<dbReference type="AlphaFoldDB" id="A0A3P7EV36"/>
<sequence length="271" mass="30912">MSIHIIMIILPLLSLIFPLIYCSSNYTVGTFPDSLVRPDLCSLSSPGFACDPDQLLKRFNHTLSGAEYLSKHLQRIRYATNCPCLEEDKSYGYCPSINSHGYTISIAVIRSIGMNSDNTMNAEDLNHTLQIFAEMLRRRQHRGQCADDALIVAVADWKAVYTSVGEVIGRALTSNVIMRINREAESLFANANYLYGLTFMVNRYGQILQHSIQSPEIKSWWMIWSRVMDSWLNIFLSLIVLISFIMLVILVIIRFCCSERQSYTVGRQFID</sequence>
<dbReference type="EMBL" id="UYWW01012279">
    <property type="protein sequence ID" value="VDM20257.1"/>
    <property type="molecule type" value="Genomic_DNA"/>
</dbReference>
<dbReference type="Gene3D" id="3.10.310.50">
    <property type="match status" value="1"/>
</dbReference>
<reference evidence="4" key="1">
    <citation type="submission" date="2015-03" db="EMBL/GenBank/DDBJ databases">
        <title>Wuchereria bancrofti Genome Sequencing Papua New Guinea Strain.</title>
        <authorList>
            <person name="Small S.T."/>
            <person name="Serre D."/>
            <person name="Zimmerman P.A."/>
        </authorList>
    </citation>
    <scope>NUCLEOTIDE SEQUENCE [LARGE SCALE GENOMIC DNA]</scope>
    <source>
        <strain evidence="4">pt0022</strain>
    </source>
</reference>
<reference evidence="6" key="4">
    <citation type="submission" date="2024-02" db="UniProtKB">
        <authorList>
            <consortium name="WormBaseParasite"/>
        </authorList>
    </citation>
    <scope>IDENTIFICATION</scope>
    <source>
        <strain evidence="6">pt0022</strain>
    </source>
</reference>
<keyword evidence="1" id="KW-1133">Transmembrane helix</keyword>
<evidence type="ECO:0000256" key="1">
    <source>
        <dbReference type="SAM" id="Phobius"/>
    </source>
</evidence>
<feature type="signal peptide" evidence="2">
    <location>
        <begin position="1"/>
        <end position="22"/>
    </location>
</feature>
<reference evidence="3 5" key="3">
    <citation type="submission" date="2018-11" db="EMBL/GenBank/DDBJ databases">
        <authorList>
            <consortium name="Pathogen Informatics"/>
        </authorList>
    </citation>
    <scope>NUCLEOTIDE SEQUENCE [LARGE SCALE GENOMIC DNA]</scope>
</reference>
<gene>
    <name evidence="3" type="ORF">WBA_LOCUS11139</name>
</gene>
<keyword evidence="2" id="KW-0732">Signal</keyword>
<reference evidence="4" key="2">
    <citation type="journal article" date="2016" name="Mol. Ecol.">
        <title>Population genomics of the filarial nematode parasite Wuchereria bancrofti from mosquitoes.</title>
        <authorList>
            <person name="Small S.T."/>
            <person name="Reimer L.J."/>
            <person name="Tisch D.J."/>
            <person name="King C.L."/>
            <person name="Christensen B.M."/>
            <person name="Siba P.M."/>
            <person name="Kazura J.W."/>
            <person name="Serre D."/>
            <person name="Zimmerman P.A."/>
        </authorList>
    </citation>
    <scope>NUCLEOTIDE SEQUENCE</scope>
    <source>
        <strain evidence="4">pt0022</strain>
    </source>
</reference>
<dbReference type="Proteomes" id="UP000093561">
    <property type="component" value="Unassembled WGS sequence"/>
</dbReference>
<keyword evidence="1" id="KW-0812">Transmembrane</keyword>
<keyword evidence="1" id="KW-0472">Membrane</keyword>
<evidence type="ECO:0000313" key="5">
    <source>
        <dbReference type="Proteomes" id="UP000270924"/>
    </source>
</evidence>
<dbReference type="Pfam" id="PF17175">
    <property type="entry name" value="MOLO1"/>
    <property type="match status" value="1"/>
</dbReference>
<evidence type="ECO:0000256" key="2">
    <source>
        <dbReference type="SAM" id="SignalP"/>
    </source>
</evidence>
<dbReference type="InterPro" id="IPR033438">
    <property type="entry name" value="MOLO1"/>
</dbReference>
<accession>A0A3P7EV36</accession>
<evidence type="ECO:0000313" key="6">
    <source>
        <dbReference type="WBParaSite" id="mrna-Wban_04896"/>
    </source>
</evidence>
<dbReference type="PANTHER" id="PTHR33748:SF5">
    <property type="entry name" value="GROUND-LIKE DOMAIN-CONTAINING PROTEIN"/>
    <property type="match status" value="1"/>
</dbReference>
<keyword evidence="5" id="KW-1185">Reference proteome</keyword>
<dbReference type="OMA" id="QHRGQCA"/>
<dbReference type="WBParaSite" id="mrna-Wban_04896">
    <property type="protein sequence ID" value="mrna-Wban_04896"/>
    <property type="gene ID" value="Wban_04896"/>
</dbReference>
<dbReference type="InParanoid" id="A0A3P7EV36"/>
<dbReference type="Proteomes" id="UP000270924">
    <property type="component" value="Unassembled WGS sequence"/>
</dbReference>
<evidence type="ECO:0000313" key="3">
    <source>
        <dbReference type="EMBL" id="VDM20257.1"/>
    </source>
</evidence>
<name>A0A3P7EV36_WUCBA</name>
<dbReference type="PANTHER" id="PTHR33748">
    <property type="entry name" value="PROTEIN CBG04600"/>
    <property type="match status" value="1"/>
</dbReference>
<dbReference type="GO" id="GO:0005892">
    <property type="term" value="C:acetylcholine-gated channel complex"/>
    <property type="evidence" value="ECO:0007669"/>
    <property type="project" value="InterPro"/>
</dbReference>